<evidence type="ECO:0000256" key="15">
    <source>
        <dbReference type="SAM" id="SignalP"/>
    </source>
</evidence>
<feature type="signal peptide" evidence="15">
    <location>
        <begin position="1"/>
        <end position="29"/>
    </location>
</feature>
<reference evidence="17" key="1">
    <citation type="journal article" date="2022" name="bioRxiv">
        <title>Sequencing and chromosome-scale assembly of the giantPleurodeles waltlgenome.</title>
        <authorList>
            <person name="Brown T."/>
            <person name="Elewa A."/>
            <person name="Iarovenko S."/>
            <person name="Subramanian E."/>
            <person name="Araus A.J."/>
            <person name="Petzold A."/>
            <person name="Susuki M."/>
            <person name="Suzuki K.-i.T."/>
            <person name="Hayashi T."/>
            <person name="Toyoda A."/>
            <person name="Oliveira C."/>
            <person name="Osipova E."/>
            <person name="Leigh N.D."/>
            <person name="Simon A."/>
            <person name="Yun M.H."/>
        </authorList>
    </citation>
    <scope>NUCLEOTIDE SEQUENCE</scope>
    <source>
        <strain evidence="17">20211129_DDA</strain>
        <tissue evidence="17">Liver</tissue>
    </source>
</reference>
<evidence type="ECO:0000256" key="10">
    <source>
        <dbReference type="ARBA" id="ARBA00038108"/>
    </source>
</evidence>
<keyword evidence="5" id="KW-0256">Endoplasmic reticulum</keyword>
<evidence type="ECO:0000256" key="12">
    <source>
        <dbReference type="ARBA" id="ARBA00041983"/>
    </source>
</evidence>
<evidence type="ECO:0000256" key="4">
    <source>
        <dbReference type="ARBA" id="ARBA00022703"/>
    </source>
</evidence>
<dbReference type="InterPro" id="IPR053891">
    <property type="entry name" value="Shisa_N"/>
</dbReference>
<evidence type="ECO:0000256" key="2">
    <source>
        <dbReference type="ARBA" id="ARBA00004126"/>
    </source>
</evidence>
<evidence type="ECO:0000256" key="7">
    <source>
        <dbReference type="ARBA" id="ARBA00023136"/>
    </source>
</evidence>
<dbReference type="AlphaFoldDB" id="A0AAV7N4Q1"/>
<sequence>MAWIVLSGFRVSALLAALCVLSQHGGVAGDDCDAYVDSYGHWHTKKYCTLSFCCGTCNNRYCCMNPFEKLDDDQFMCSVNSASFGTFIAVGITIFVVFVVTVILCFTCSCCCLYKMCRRSPQPVVTTTTATVIHAPYPQQQGVPQNYPVPAPYPGYQPLPVQPSQMYPGGMPVGGMPTAPYPTQYPPPYPSQVSGPPGYQETMATGAGAPYPAAQPPYNPAFVDSAKPAY</sequence>
<organism evidence="17 18">
    <name type="scientific">Pleurodeles waltl</name>
    <name type="common">Iberian ribbed newt</name>
    <dbReference type="NCBI Taxonomy" id="8319"/>
    <lineage>
        <taxon>Eukaryota</taxon>
        <taxon>Metazoa</taxon>
        <taxon>Chordata</taxon>
        <taxon>Craniata</taxon>
        <taxon>Vertebrata</taxon>
        <taxon>Euteleostomi</taxon>
        <taxon>Amphibia</taxon>
        <taxon>Batrachia</taxon>
        <taxon>Caudata</taxon>
        <taxon>Salamandroidea</taxon>
        <taxon>Salamandridae</taxon>
        <taxon>Pleurodelinae</taxon>
        <taxon>Pleurodeles</taxon>
    </lineage>
</organism>
<keyword evidence="18" id="KW-1185">Reference proteome</keyword>
<comment type="subcellular location">
    <subcellularLocation>
        <location evidence="1">Endoplasmic reticulum membrane</location>
        <topology evidence="1">Single-pass type I membrane protein</topology>
    </subcellularLocation>
    <subcellularLocation>
        <location evidence="2">Nucleus membrane</location>
    </subcellularLocation>
</comment>
<evidence type="ECO:0000256" key="1">
    <source>
        <dbReference type="ARBA" id="ARBA00004115"/>
    </source>
</evidence>
<dbReference type="GO" id="GO:0005789">
    <property type="term" value="C:endoplasmic reticulum membrane"/>
    <property type="evidence" value="ECO:0007669"/>
    <property type="project" value="UniProtKB-SubCell"/>
</dbReference>
<evidence type="ECO:0000259" key="16">
    <source>
        <dbReference type="Pfam" id="PF13908"/>
    </source>
</evidence>
<proteinExistence type="inferred from homology"/>
<dbReference type="PANTHER" id="PTHR31395">
    <property type="entry name" value="SHISA"/>
    <property type="match status" value="1"/>
</dbReference>
<comment type="similarity">
    <text evidence="10">Belongs to the shisa family.</text>
</comment>
<feature type="region of interest" description="Disordered" evidence="13">
    <location>
        <begin position="190"/>
        <end position="211"/>
    </location>
</feature>
<dbReference type="PANTHER" id="PTHR31395:SF14">
    <property type="entry name" value="PROTEIN SHISA-5"/>
    <property type="match status" value="1"/>
</dbReference>
<evidence type="ECO:0000256" key="3">
    <source>
        <dbReference type="ARBA" id="ARBA00022692"/>
    </source>
</evidence>
<dbReference type="Proteomes" id="UP001066276">
    <property type="component" value="Chromosome 9"/>
</dbReference>
<evidence type="ECO:0000256" key="13">
    <source>
        <dbReference type="SAM" id="MobiDB-lite"/>
    </source>
</evidence>
<accession>A0AAV7N4Q1</accession>
<evidence type="ECO:0000313" key="17">
    <source>
        <dbReference type="EMBL" id="KAJ1109639.1"/>
    </source>
</evidence>
<keyword evidence="15" id="KW-0732">Signal</keyword>
<keyword evidence="7 14" id="KW-0472">Membrane</keyword>
<keyword evidence="6 14" id="KW-1133">Transmembrane helix</keyword>
<evidence type="ECO:0000256" key="5">
    <source>
        <dbReference type="ARBA" id="ARBA00022824"/>
    </source>
</evidence>
<feature type="chain" id="PRO_5043574673" description="Protein shisa-5" evidence="15">
    <location>
        <begin position="30"/>
        <end position="230"/>
    </location>
</feature>
<feature type="domain" description="Shisa N-terminal" evidence="16">
    <location>
        <begin position="29"/>
        <end position="78"/>
    </location>
</feature>
<evidence type="ECO:0000256" key="11">
    <source>
        <dbReference type="ARBA" id="ARBA00040441"/>
    </source>
</evidence>
<comment type="caution">
    <text evidence="17">The sequence shown here is derived from an EMBL/GenBank/DDBJ whole genome shotgun (WGS) entry which is preliminary data.</text>
</comment>
<evidence type="ECO:0000256" key="6">
    <source>
        <dbReference type="ARBA" id="ARBA00022989"/>
    </source>
</evidence>
<dbReference type="GO" id="GO:0006915">
    <property type="term" value="P:apoptotic process"/>
    <property type="evidence" value="ECO:0007669"/>
    <property type="project" value="UniProtKB-KW"/>
</dbReference>
<keyword evidence="3 14" id="KW-0812">Transmembrane</keyword>
<evidence type="ECO:0000256" key="9">
    <source>
        <dbReference type="ARBA" id="ARBA00037507"/>
    </source>
</evidence>
<name>A0AAV7N4Q1_PLEWA</name>
<comment type="function">
    <text evidence="9">Can induce apoptosis in a caspase-dependent manner and plays a role in p53/TP53-dependent apoptosis.</text>
</comment>
<dbReference type="Pfam" id="PF13908">
    <property type="entry name" value="Shisa_N"/>
    <property type="match status" value="1"/>
</dbReference>
<keyword evidence="8" id="KW-0539">Nucleus</keyword>
<protein>
    <recommendedName>
        <fullName evidence="11">Protein shisa-5</fullName>
    </recommendedName>
    <alternativeName>
        <fullName evidence="12">Scotin</fullName>
    </alternativeName>
</protein>
<feature type="transmembrane region" description="Helical" evidence="14">
    <location>
        <begin position="84"/>
        <end position="114"/>
    </location>
</feature>
<dbReference type="InterPro" id="IPR026910">
    <property type="entry name" value="Shisa"/>
</dbReference>
<evidence type="ECO:0000313" key="18">
    <source>
        <dbReference type="Proteomes" id="UP001066276"/>
    </source>
</evidence>
<gene>
    <name evidence="17" type="ORF">NDU88_006999</name>
</gene>
<evidence type="ECO:0000256" key="8">
    <source>
        <dbReference type="ARBA" id="ARBA00023242"/>
    </source>
</evidence>
<keyword evidence="4" id="KW-0053">Apoptosis</keyword>
<dbReference type="GO" id="GO:0031965">
    <property type="term" value="C:nuclear membrane"/>
    <property type="evidence" value="ECO:0007669"/>
    <property type="project" value="UniProtKB-SubCell"/>
</dbReference>
<dbReference type="EMBL" id="JANPWB010000013">
    <property type="protein sequence ID" value="KAJ1109639.1"/>
    <property type="molecule type" value="Genomic_DNA"/>
</dbReference>
<evidence type="ECO:0000256" key="14">
    <source>
        <dbReference type="SAM" id="Phobius"/>
    </source>
</evidence>